<dbReference type="Proteomes" id="UP001320706">
    <property type="component" value="Unassembled WGS sequence"/>
</dbReference>
<dbReference type="EMBL" id="JAMKPW020000003">
    <property type="protein sequence ID" value="KAK8219708.1"/>
    <property type="molecule type" value="Genomic_DNA"/>
</dbReference>
<protein>
    <submittedName>
        <fullName evidence="1">Uncharacterized protein</fullName>
    </submittedName>
</protein>
<proteinExistence type="predicted"/>
<evidence type="ECO:0000313" key="2">
    <source>
        <dbReference type="Proteomes" id="UP001320706"/>
    </source>
</evidence>
<evidence type="ECO:0000313" key="1">
    <source>
        <dbReference type="EMBL" id="KAK8219708.1"/>
    </source>
</evidence>
<accession>A0ACC3SQT7</accession>
<keyword evidence="2" id="KW-1185">Reference proteome</keyword>
<comment type="caution">
    <text evidence="1">The sequence shown here is derived from an EMBL/GenBank/DDBJ whole genome shotgun (WGS) entry which is preliminary data.</text>
</comment>
<organism evidence="1 2">
    <name type="scientific">Zalaria obscura</name>
    <dbReference type="NCBI Taxonomy" id="2024903"/>
    <lineage>
        <taxon>Eukaryota</taxon>
        <taxon>Fungi</taxon>
        <taxon>Dikarya</taxon>
        <taxon>Ascomycota</taxon>
        <taxon>Pezizomycotina</taxon>
        <taxon>Dothideomycetes</taxon>
        <taxon>Dothideomycetidae</taxon>
        <taxon>Dothideales</taxon>
        <taxon>Zalariaceae</taxon>
        <taxon>Zalaria</taxon>
    </lineage>
</organism>
<reference evidence="1" key="1">
    <citation type="submission" date="2024-02" db="EMBL/GenBank/DDBJ databases">
        <title>Metagenome Assembled Genome of Zalaria obscura JY119.</title>
        <authorList>
            <person name="Vighnesh L."/>
            <person name="Jagadeeshwari U."/>
            <person name="Venkata Ramana C."/>
            <person name="Sasikala C."/>
        </authorList>
    </citation>
    <scope>NUCLEOTIDE SEQUENCE</scope>
    <source>
        <strain evidence="1">JY119</strain>
    </source>
</reference>
<name>A0ACC3SQT7_9PEZI</name>
<gene>
    <name evidence="1" type="ORF">M8818_000682</name>
</gene>
<sequence length="336" mass="36639">MRGKRSKQYRKLMNQYALTFNFREPYQVLVDAQMIQDAARFKMDLLLMLERTLHGKIKPMITQCSIRHLYTATAETPAIKSGWIDTAKQMERRRCGHHELPEPLSTLGCLSDVVDPKSSGTNKHRYCVASQEQEVRQKMRSIAGVPLVYINRSVMIMEPMAAATSNVREQDERDKVRAGLKGRRGPSGVEAGVGDKRKRDDDDEDEEEVDGAAGRAMRSGLPAGAQAQGKPQTKKRKGPKGPNPLSVKKSKKPETQAAAVEGEKKAIRNAAKKDPQAEEKALDGAIAVDSAVTVDGDGDGQAKKKRRRKHKSGVDAAEGAVDTPTEGGAGGIAVDA</sequence>